<protein>
    <submittedName>
        <fullName evidence="3">Uncharacterized protein</fullName>
    </submittedName>
</protein>
<dbReference type="AlphaFoldDB" id="A0A1L7XBN6"/>
<dbReference type="EMBL" id="FJOG01000020">
    <property type="protein sequence ID" value="CZR62444.1"/>
    <property type="molecule type" value="Genomic_DNA"/>
</dbReference>
<dbReference type="Proteomes" id="UP000184330">
    <property type="component" value="Unassembled WGS sequence"/>
</dbReference>
<dbReference type="STRING" id="576137.A0A1L7XBN6"/>
<keyword evidence="4" id="KW-1185">Reference proteome</keyword>
<feature type="chain" id="PRO_5012950700" evidence="2">
    <location>
        <begin position="17"/>
        <end position="211"/>
    </location>
</feature>
<keyword evidence="2" id="KW-0732">Signal</keyword>
<evidence type="ECO:0000256" key="1">
    <source>
        <dbReference type="SAM" id="MobiDB-lite"/>
    </source>
</evidence>
<evidence type="ECO:0000256" key="2">
    <source>
        <dbReference type="SAM" id="SignalP"/>
    </source>
</evidence>
<evidence type="ECO:0000313" key="3">
    <source>
        <dbReference type="EMBL" id="CZR62444.1"/>
    </source>
</evidence>
<proteinExistence type="predicted"/>
<accession>A0A1L7XBN6</accession>
<reference evidence="3 4" key="1">
    <citation type="submission" date="2016-03" db="EMBL/GenBank/DDBJ databases">
        <authorList>
            <person name="Ploux O."/>
        </authorList>
    </citation>
    <scope>NUCLEOTIDE SEQUENCE [LARGE SCALE GENOMIC DNA]</scope>
    <source>
        <strain evidence="3 4">UAMH 11012</strain>
    </source>
</reference>
<feature type="signal peptide" evidence="2">
    <location>
        <begin position="1"/>
        <end position="16"/>
    </location>
</feature>
<organism evidence="3 4">
    <name type="scientific">Phialocephala subalpina</name>
    <dbReference type="NCBI Taxonomy" id="576137"/>
    <lineage>
        <taxon>Eukaryota</taxon>
        <taxon>Fungi</taxon>
        <taxon>Dikarya</taxon>
        <taxon>Ascomycota</taxon>
        <taxon>Pezizomycotina</taxon>
        <taxon>Leotiomycetes</taxon>
        <taxon>Helotiales</taxon>
        <taxon>Mollisiaceae</taxon>
        <taxon>Phialocephala</taxon>
        <taxon>Phialocephala fortinii species complex</taxon>
    </lineage>
</organism>
<sequence>MQTPLFLLALAALATARTDLSGCTSSATVAYGGASLIWYVPGTGELCDFLDCGGGRAPPKTTVPGCPLYSGTATYSPSYLAGYNGGVAASTSASAVASTTQSSAQITGTAASSQQTILTGSVITSSDVSSSGSASSAVFITSTTDTKTASESQSTATSISSSGTQTSSRSSSTSTSFAAASSVTGNSGAKMNVHVWHGFVGAGAAGLTFLL</sequence>
<evidence type="ECO:0000313" key="4">
    <source>
        <dbReference type="Proteomes" id="UP000184330"/>
    </source>
</evidence>
<name>A0A1L7XBN6_9HELO</name>
<feature type="region of interest" description="Disordered" evidence="1">
    <location>
        <begin position="150"/>
        <end position="172"/>
    </location>
</feature>
<gene>
    <name evidence="3" type="ORF">PAC_12341</name>
</gene>
<dbReference type="OrthoDB" id="3942074at2759"/>